<accession>A0A7J5XZF6</accession>
<evidence type="ECO:0000313" key="3">
    <source>
        <dbReference type="Proteomes" id="UP000518266"/>
    </source>
</evidence>
<dbReference type="AlphaFoldDB" id="A0A7J5XZF6"/>
<gene>
    <name evidence="2" type="ORF">F7725_024475</name>
</gene>
<dbReference type="OrthoDB" id="289913at2759"/>
<comment type="caution">
    <text evidence="2">The sequence shown here is derived from an EMBL/GenBank/DDBJ whole genome shotgun (WGS) entry which is preliminary data.</text>
</comment>
<reference evidence="2 3" key="1">
    <citation type="submission" date="2020-03" db="EMBL/GenBank/DDBJ databases">
        <title>Dissostichus mawsoni Genome sequencing and assembly.</title>
        <authorList>
            <person name="Park H."/>
        </authorList>
    </citation>
    <scope>NUCLEOTIDE SEQUENCE [LARGE SCALE GENOMIC DNA]</scope>
    <source>
        <strain evidence="2">DM0001</strain>
        <tissue evidence="2">Muscle</tissue>
    </source>
</reference>
<dbReference type="EMBL" id="JAAKFY010000019">
    <property type="protein sequence ID" value="KAF3842524.1"/>
    <property type="molecule type" value="Genomic_DNA"/>
</dbReference>
<name>A0A7J5XZF6_DISMA</name>
<protein>
    <submittedName>
        <fullName evidence="2">Uncharacterized protein</fullName>
    </submittedName>
</protein>
<feature type="region of interest" description="Disordered" evidence="1">
    <location>
        <begin position="152"/>
        <end position="172"/>
    </location>
</feature>
<evidence type="ECO:0000313" key="2">
    <source>
        <dbReference type="EMBL" id="KAF3842524.1"/>
    </source>
</evidence>
<dbReference type="Proteomes" id="UP000518266">
    <property type="component" value="Unassembled WGS sequence"/>
</dbReference>
<sequence>MTSTGPSLTFAPPSPGGCTPDRTTVTSACSTAATCTTTSVCSRRPVGGRHFRAQPALELLQVFLQPGGEGGDYHRTEERPHTSLAQTRVTSVHHDGGAEANGKKVFVEATLDSQQEQSWDQLRCLYRGPSRLSILAELSQCQSNEKTGLLMPTQPGTESFQLKLSPPPLIEE</sequence>
<organism evidence="2 3">
    <name type="scientific">Dissostichus mawsoni</name>
    <name type="common">Antarctic cod</name>
    <dbReference type="NCBI Taxonomy" id="36200"/>
    <lineage>
        <taxon>Eukaryota</taxon>
        <taxon>Metazoa</taxon>
        <taxon>Chordata</taxon>
        <taxon>Craniata</taxon>
        <taxon>Vertebrata</taxon>
        <taxon>Euteleostomi</taxon>
        <taxon>Actinopterygii</taxon>
        <taxon>Neopterygii</taxon>
        <taxon>Teleostei</taxon>
        <taxon>Neoteleostei</taxon>
        <taxon>Acanthomorphata</taxon>
        <taxon>Eupercaria</taxon>
        <taxon>Perciformes</taxon>
        <taxon>Notothenioidei</taxon>
        <taxon>Nototheniidae</taxon>
        <taxon>Dissostichus</taxon>
    </lineage>
</organism>
<proteinExistence type="predicted"/>
<keyword evidence="3" id="KW-1185">Reference proteome</keyword>
<evidence type="ECO:0000256" key="1">
    <source>
        <dbReference type="SAM" id="MobiDB-lite"/>
    </source>
</evidence>